<dbReference type="AlphaFoldDB" id="A0A5B6W8N4"/>
<organism evidence="1 2">
    <name type="scientific">Gossypium australe</name>
    <dbReference type="NCBI Taxonomy" id="47621"/>
    <lineage>
        <taxon>Eukaryota</taxon>
        <taxon>Viridiplantae</taxon>
        <taxon>Streptophyta</taxon>
        <taxon>Embryophyta</taxon>
        <taxon>Tracheophyta</taxon>
        <taxon>Spermatophyta</taxon>
        <taxon>Magnoliopsida</taxon>
        <taxon>eudicotyledons</taxon>
        <taxon>Gunneridae</taxon>
        <taxon>Pentapetalae</taxon>
        <taxon>rosids</taxon>
        <taxon>malvids</taxon>
        <taxon>Malvales</taxon>
        <taxon>Malvaceae</taxon>
        <taxon>Malvoideae</taxon>
        <taxon>Gossypium</taxon>
    </lineage>
</organism>
<comment type="caution">
    <text evidence="1">The sequence shown here is derived from an EMBL/GenBank/DDBJ whole genome shotgun (WGS) entry which is preliminary data.</text>
</comment>
<dbReference type="EMBL" id="SMMG02000004">
    <property type="protein sequence ID" value="KAA3478129.1"/>
    <property type="molecule type" value="Genomic_DNA"/>
</dbReference>
<dbReference type="OrthoDB" id="1094981at2759"/>
<accession>A0A5B6W8N4</accession>
<dbReference type="Proteomes" id="UP000325315">
    <property type="component" value="Unassembled WGS sequence"/>
</dbReference>
<reference evidence="2" key="1">
    <citation type="journal article" date="2019" name="Plant Biotechnol. J.">
        <title>Genome sequencing of the Australian wild diploid species Gossypium australe highlights disease resistance and delayed gland morphogenesis.</title>
        <authorList>
            <person name="Cai Y."/>
            <person name="Cai X."/>
            <person name="Wang Q."/>
            <person name="Wang P."/>
            <person name="Zhang Y."/>
            <person name="Cai C."/>
            <person name="Xu Y."/>
            <person name="Wang K."/>
            <person name="Zhou Z."/>
            <person name="Wang C."/>
            <person name="Geng S."/>
            <person name="Li B."/>
            <person name="Dong Q."/>
            <person name="Hou Y."/>
            <person name="Wang H."/>
            <person name="Ai P."/>
            <person name="Liu Z."/>
            <person name="Yi F."/>
            <person name="Sun M."/>
            <person name="An G."/>
            <person name="Cheng J."/>
            <person name="Zhang Y."/>
            <person name="Shi Q."/>
            <person name="Xie Y."/>
            <person name="Shi X."/>
            <person name="Chang Y."/>
            <person name="Huang F."/>
            <person name="Chen Y."/>
            <person name="Hong S."/>
            <person name="Mi L."/>
            <person name="Sun Q."/>
            <person name="Zhang L."/>
            <person name="Zhou B."/>
            <person name="Peng R."/>
            <person name="Zhang X."/>
            <person name="Liu F."/>
        </authorList>
    </citation>
    <scope>NUCLEOTIDE SEQUENCE [LARGE SCALE GENOMIC DNA]</scope>
    <source>
        <strain evidence="2">cv. PA1801</strain>
    </source>
</reference>
<dbReference type="GO" id="GO:0003964">
    <property type="term" value="F:RNA-directed DNA polymerase activity"/>
    <property type="evidence" value="ECO:0007669"/>
    <property type="project" value="UniProtKB-KW"/>
</dbReference>
<gene>
    <name evidence="1" type="ORF">EPI10_011959</name>
</gene>
<proteinExistence type="predicted"/>
<evidence type="ECO:0000313" key="2">
    <source>
        <dbReference type="Proteomes" id="UP000325315"/>
    </source>
</evidence>
<keyword evidence="1" id="KW-0695">RNA-directed DNA polymerase</keyword>
<keyword evidence="2" id="KW-1185">Reference proteome</keyword>
<sequence length="77" mass="9583">MFSYKNAKIFKEKLKRWHDKHIRPCVFEVGKLKSRWSRPFRINQVFPYGVYTSSCRDLSVMFISYWRLHHRYSILIR</sequence>
<protein>
    <submittedName>
        <fullName evidence="1">Reverse transcriptase</fullName>
    </submittedName>
</protein>
<name>A0A5B6W8N4_9ROSI</name>
<evidence type="ECO:0000313" key="1">
    <source>
        <dbReference type="EMBL" id="KAA3478129.1"/>
    </source>
</evidence>
<keyword evidence="1" id="KW-0548">Nucleotidyltransferase</keyword>
<keyword evidence="1" id="KW-0808">Transferase</keyword>